<dbReference type="AlphaFoldDB" id="E4T1M4"/>
<proteinExistence type="predicted"/>
<reference evidence="1 2" key="2">
    <citation type="journal article" date="2011" name="Stand. Genomic Sci.">
        <title>Complete genome sequence of Paludibacter propionicigenes type strain (WB4).</title>
        <authorList>
            <person name="Gronow S."/>
            <person name="Munk C."/>
            <person name="Lapidus A."/>
            <person name="Nolan M."/>
            <person name="Lucas S."/>
            <person name="Hammon N."/>
            <person name="Deshpande S."/>
            <person name="Cheng J.F."/>
            <person name="Tapia R."/>
            <person name="Han C."/>
            <person name="Goodwin L."/>
            <person name="Pitluck S."/>
            <person name="Liolios K."/>
            <person name="Ivanova N."/>
            <person name="Mavromatis K."/>
            <person name="Mikhailova N."/>
            <person name="Pati A."/>
            <person name="Chen A."/>
            <person name="Palaniappan K."/>
            <person name="Land M."/>
            <person name="Hauser L."/>
            <person name="Chang Y.J."/>
            <person name="Jeffries C.D."/>
            <person name="Brambilla E."/>
            <person name="Rohde M."/>
            <person name="Goker M."/>
            <person name="Detter J.C."/>
            <person name="Woyke T."/>
            <person name="Bristow J."/>
            <person name="Eisen J.A."/>
            <person name="Markowitz V."/>
            <person name="Hugenholtz P."/>
            <person name="Kyrpides N.C."/>
            <person name="Klenk H.P."/>
        </authorList>
    </citation>
    <scope>NUCLEOTIDE SEQUENCE [LARGE SCALE GENOMIC DNA]</scope>
    <source>
        <strain evidence="2">DSM 17365 / JCM 13257 / WB4</strain>
    </source>
</reference>
<dbReference type="eggNOG" id="COG4733">
    <property type="taxonomic scope" value="Bacteria"/>
</dbReference>
<reference key="1">
    <citation type="submission" date="2010-11" db="EMBL/GenBank/DDBJ databases">
        <title>The complete genome of Paludibacter propionicigenes DSM 17365.</title>
        <authorList>
            <consortium name="US DOE Joint Genome Institute (JGI-PGF)"/>
            <person name="Lucas S."/>
            <person name="Copeland A."/>
            <person name="Lapidus A."/>
            <person name="Bruce D."/>
            <person name="Goodwin L."/>
            <person name="Pitluck S."/>
            <person name="Kyrpides N."/>
            <person name="Mavromatis K."/>
            <person name="Ivanova N."/>
            <person name="Munk A.C."/>
            <person name="Brettin T."/>
            <person name="Detter J.C."/>
            <person name="Han C."/>
            <person name="Tapia R."/>
            <person name="Land M."/>
            <person name="Hauser L."/>
            <person name="Markowitz V."/>
            <person name="Cheng J.-F."/>
            <person name="Hugenholtz P."/>
            <person name="Woyke T."/>
            <person name="Wu D."/>
            <person name="Gronow S."/>
            <person name="Wellnitz S."/>
            <person name="Brambilla E."/>
            <person name="Klenk H.-P."/>
            <person name="Eisen J.A."/>
        </authorList>
    </citation>
    <scope>NUCLEOTIDE SEQUENCE</scope>
    <source>
        <strain>WB4</strain>
    </source>
</reference>
<dbReference type="InterPro" id="IPR013783">
    <property type="entry name" value="Ig-like_fold"/>
</dbReference>
<dbReference type="RefSeq" id="WP_013443987.1">
    <property type="nucleotide sequence ID" value="NC_014734.1"/>
</dbReference>
<accession>E4T1M4</accession>
<organism evidence="1 2">
    <name type="scientific">Paludibacter propionicigenes (strain DSM 17365 / JCM 13257 / WB4)</name>
    <dbReference type="NCBI Taxonomy" id="694427"/>
    <lineage>
        <taxon>Bacteria</taxon>
        <taxon>Pseudomonadati</taxon>
        <taxon>Bacteroidota</taxon>
        <taxon>Bacteroidia</taxon>
        <taxon>Bacteroidales</taxon>
        <taxon>Paludibacteraceae</taxon>
        <taxon>Paludibacter</taxon>
    </lineage>
</organism>
<evidence type="ECO:0008006" key="3">
    <source>
        <dbReference type="Google" id="ProtNLM"/>
    </source>
</evidence>
<gene>
    <name evidence="1" type="ordered locus">Palpr_0458</name>
</gene>
<dbReference type="InterPro" id="IPR036116">
    <property type="entry name" value="FN3_sf"/>
</dbReference>
<name>E4T1M4_PALPW</name>
<keyword evidence="2" id="KW-1185">Reference proteome</keyword>
<dbReference type="OrthoDB" id="1491402at2"/>
<dbReference type="Proteomes" id="UP000008718">
    <property type="component" value="Chromosome"/>
</dbReference>
<dbReference type="KEGG" id="ppn:Palpr_0458"/>
<dbReference type="InterPro" id="IPR003961">
    <property type="entry name" value="FN3_dom"/>
</dbReference>
<dbReference type="HOGENOM" id="CLU_102937_0_0_10"/>
<sequence>MDKAIVSKTFSPKKYRDLKLQAKARSILEQMTNNAHFPDIQATLDELKAKIQSYETSIIESNDGGRLTTVVKKNCRRDLELCLQELATYVELTSKGNAAIIASAGFDMHKKAAKVGQLDKAMNVKIKLGYKHGSAWVSCNVVDRALFYVFEYCEAPLTDDSVWIQVSGTRRKILIEGLTSGKEYCFRVAGARTHPSRIWSEVVKSYVI</sequence>
<evidence type="ECO:0000313" key="1">
    <source>
        <dbReference type="EMBL" id="ADQ78618.1"/>
    </source>
</evidence>
<protein>
    <recommendedName>
        <fullName evidence="3">Fibronectin type-III domain-containing protein</fullName>
    </recommendedName>
</protein>
<evidence type="ECO:0000313" key="2">
    <source>
        <dbReference type="Proteomes" id="UP000008718"/>
    </source>
</evidence>
<dbReference type="EMBL" id="CP002345">
    <property type="protein sequence ID" value="ADQ78618.1"/>
    <property type="molecule type" value="Genomic_DNA"/>
</dbReference>
<dbReference type="CDD" id="cd00063">
    <property type="entry name" value="FN3"/>
    <property type="match status" value="1"/>
</dbReference>
<dbReference type="Gene3D" id="2.60.40.10">
    <property type="entry name" value="Immunoglobulins"/>
    <property type="match status" value="1"/>
</dbReference>
<dbReference type="SUPFAM" id="SSF49265">
    <property type="entry name" value="Fibronectin type III"/>
    <property type="match status" value="1"/>
</dbReference>